<evidence type="ECO:0000313" key="2">
    <source>
        <dbReference type="Proteomes" id="UP000285288"/>
    </source>
</evidence>
<dbReference type="RefSeq" id="WP_118010736.1">
    <property type="nucleotide sequence ID" value="NZ_QSGD01000005.1"/>
</dbReference>
<organism evidence="1 2">
    <name type="scientific">Holdemanella biformis</name>
    <dbReference type="NCBI Taxonomy" id="1735"/>
    <lineage>
        <taxon>Bacteria</taxon>
        <taxon>Bacillati</taxon>
        <taxon>Bacillota</taxon>
        <taxon>Erysipelotrichia</taxon>
        <taxon>Erysipelotrichales</taxon>
        <taxon>Erysipelotrichaceae</taxon>
        <taxon>Holdemanella</taxon>
    </lineage>
</organism>
<dbReference type="EMBL" id="QSGD01000005">
    <property type="protein sequence ID" value="RHB08753.1"/>
    <property type="molecule type" value="Genomic_DNA"/>
</dbReference>
<accession>A0A413UEG9</accession>
<dbReference type="AlphaFoldDB" id="A0A413UEG9"/>
<evidence type="ECO:0000313" key="1">
    <source>
        <dbReference type="EMBL" id="RHB08753.1"/>
    </source>
</evidence>
<name>A0A413UEG9_9FIRM</name>
<dbReference type="Proteomes" id="UP000285288">
    <property type="component" value="Unassembled WGS sequence"/>
</dbReference>
<gene>
    <name evidence="1" type="ORF">DW907_02385</name>
</gene>
<reference evidence="1 2" key="1">
    <citation type="submission" date="2018-08" db="EMBL/GenBank/DDBJ databases">
        <title>A genome reference for cultivated species of the human gut microbiota.</title>
        <authorList>
            <person name="Zou Y."/>
            <person name="Xue W."/>
            <person name="Luo G."/>
        </authorList>
    </citation>
    <scope>NUCLEOTIDE SEQUENCE [LARGE SCALE GENOMIC DNA]</scope>
    <source>
        <strain evidence="1 2">AM42-13AC</strain>
    </source>
</reference>
<evidence type="ECO:0008006" key="3">
    <source>
        <dbReference type="Google" id="ProtNLM"/>
    </source>
</evidence>
<comment type="caution">
    <text evidence="1">The sequence shown here is derived from an EMBL/GenBank/DDBJ whole genome shotgun (WGS) entry which is preliminary data.</text>
</comment>
<sequence length="98" mass="11027">MTEKLKLCPFCGGEARIQVTDDEGNLKSESYLEDPYSGVGYVIIHDISNSTDSCPIATNLDEIQGCYIYTSKQEAIDAWNKRVNDNSNEEKENDRLCI</sequence>
<protein>
    <recommendedName>
        <fullName evidence="3">Restriction alleviation protein, Lar family</fullName>
    </recommendedName>
</protein>
<proteinExistence type="predicted"/>